<dbReference type="Proteomes" id="UP000006860">
    <property type="component" value="Chromosome"/>
</dbReference>
<dbReference type="InterPro" id="IPR050266">
    <property type="entry name" value="AB_hydrolase_sf"/>
</dbReference>
<evidence type="ECO:0000256" key="1">
    <source>
        <dbReference type="ARBA" id="ARBA00022801"/>
    </source>
</evidence>
<feature type="domain" description="AB hydrolase-1" evidence="2">
    <location>
        <begin position="22"/>
        <end position="251"/>
    </location>
</feature>
<reference evidence="4" key="1">
    <citation type="submission" date="2011-02" db="EMBL/GenBank/DDBJ databases">
        <title>The complete genome of Planctomyces brasiliensis DSM 5305.</title>
        <authorList>
            <person name="Lucas S."/>
            <person name="Copeland A."/>
            <person name="Lapidus A."/>
            <person name="Bruce D."/>
            <person name="Goodwin L."/>
            <person name="Pitluck S."/>
            <person name="Kyrpides N."/>
            <person name="Mavromatis K."/>
            <person name="Pagani I."/>
            <person name="Ivanova N."/>
            <person name="Ovchinnikova G."/>
            <person name="Lu M."/>
            <person name="Detter J.C."/>
            <person name="Han C."/>
            <person name="Land M."/>
            <person name="Hauser L."/>
            <person name="Markowitz V."/>
            <person name="Cheng J.-F."/>
            <person name="Hugenholtz P."/>
            <person name="Woyke T."/>
            <person name="Wu D."/>
            <person name="Tindall B."/>
            <person name="Pomrenke H.G."/>
            <person name="Brambilla E."/>
            <person name="Klenk H.-P."/>
            <person name="Eisen J.A."/>
        </authorList>
    </citation>
    <scope>NUCLEOTIDE SEQUENCE [LARGE SCALE GENOMIC DNA]</scope>
    <source>
        <strain evidence="4">ATCC 49424 / DSM 5305 / JCM 21570 / NBRC 103401 / IFAM 1448</strain>
    </source>
</reference>
<dbReference type="SUPFAM" id="SSF53474">
    <property type="entry name" value="alpha/beta-Hydrolases"/>
    <property type="match status" value="1"/>
</dbReference>
<dbReference type="InterPro" id="IPR000073">
    <property type="entry name" value="AB_hydrolase_1"/>
</dbReference>
<evidence type="ECO:0000259" key="2">
    <source>
        <dbReference type="Pfam" id="PF00561"/>
    </source>
</evidence>
<accession>F0SKJ4</accession>
<dbReference type="PANTHER" id="PTHR43798">
    <property type="entry name" value="MONOACYLGLYCEROL LIPASE"/>
    <property type="match status" value="1"/>
</dbReference>
<dbReference type="eggNOG" id="COG2267">
    <property type="taxonomic scope" value="Bacteria"/>
</dbReference>
<dbReference type="STRING" id="756272.Plabr_4402"/>
<dbReference type="GO" id="GO:0016787">
    <property type="term" value="F:hydrolase activity"/>
    <property type="evidence" value="ECO:0007669"/>
    <property type="project" value="UniProtKB-KW"/>
</dbReference>
<dbReference type="OrthoDB" id="252464at2"/>
<dbReference type="InterPro" id="IPR029058">
    <property type="entry name" value="AB_hydrolase_fold"/>
</dbReference>
<dbReference type="AlphaFoldDB" id="F0SKJ4"/>
<gene>
    <name evidence="3" type="ordered locus">Plabr_4402</name>
</gene>
<proteinExistence type="predicted"/>
<dbReference type="EMBL" id="CP002546">
    <property type="protein sequence ID" value="ADY61975.1"/>
    <property type="molecule type" value="Genomic_DNA"/>
</dbReference>
<keyword evidence="4" id="KW-1185">Reference proteome</keyword>
<dbReference type="Pfam" id="PF00561">
    <property type="entry name" value="Abhydrolase_1"/>
    <property type="match status" value="1"/>
</dbReference>
<dbReference type="PANTHER" id="PTHR43798:SF31">
    <property type="entry name" value="AB HYDROLASE SUPERFAMILY PROTEIN YCLE"/>
    <property type="match status" value="1"/>
</dbReference>
<dbReference type="Gene3D" id="3.40.50.1820">
    <property type="entry name" value="alpha/beta hydrolase"/>
    <property type="match status" value="1"/>
</dbReference>
<dbReference type="KEGG" id="pbs:Plabr_4402"/>
<dbReference type="RefSeq" id="WP_013630680.1">
    <property type="nucleotide sequence ID" value="NC_015174.1"/>
</dbReference>
<sequence length="267" mass="28964">MLKNVTVGNTSFQVYHAGSGAPLLFVHGFPLDHTMWQGQLDEFTRGYQVIAPDLRGFGGSGGTRNMNSMASFASDLTEILDVLEVTEPVTFCGLSMGGYIGFQFASQYSERLSRLVLCDTRAQSDSDEAFENRQAVAERVLHEGPAFLAEALPEKLFAPSILQSQPELVEETRNVIRKTDSQAIAAASLGMANRPDSRGLLGNLKIPTLVVCGVDDAIAPLAEMREMAAAIPQAEFAEIPDAGHMAPLENPQAFNDALRRFLSRTDV</sequence>
<dbReference type="PRINTS" id="PR00111">
    <property type="entry name" value="ABHYDROLASE"/>
</dbReference>
<evidence type="ECO:0000313" key="4">
    <source>
        <dbReference type="Proteomes" id="UP000006860"/>
    </source>
</evidence>
<organism evidence="3 4">
    <name type="scientific">Rubinisphaera brasiliensis (strain ATCC 49424 / DSM 5305 / JCM 21570 / IAM 15109 / NBRC 103401 / IFAM 1448)</name>
    <name type="common">Planctomyces brasiliensis</name>
    <dbReference type="NCBI Taxonomy" id="756272"/>
    <lineage>
        <taxon>Bacteria</taxon>
        <taxon>Pseudomonadati</taxon>
        <taxon>Planctomycetota</taxon>
        <taxon>Planctomycetia</taxon>
        <taxon>Planctomycetales</taxon>
        <taxon>Planctomycetaceae</taxon>
        <taxon>Rubinisphaera</taxon>
    </lineage>
</organism>
<evidence type="ECO:0000313" key="3">
    <source>
        <dbReference type="EMBL" id="ADY61975.1"/>
    </source>
</evidence>
<dbReference type="GO" id="GO:0016020">
    <property type="term" value="C:membrane"/>
    <property type="evidence" value="ECO:0007669"/>
    <property type="project" value="TreeGrafter"/>
</dbReference>
<dbReference type="HOGENOM" id="CLU_020336_50_4_0"/>
<protein>
    <submittedName>
        <fullName evidence="3">Alpha/beta hydrolase fold protein</fullName>
    </submittedName>
</protein>
<keyword evidence="1 3" id="KW-0378">Hydrolase</keyword>
<name>F0SKJ4_RUBBR</name>